<dbReference type="PROSITE" id="PS51257">
    <property type="entry name" value="PROKAR_LIPOPROTEIN"/>
    <property type="match status" value="1"/>
</dbReference>
<dbReference type="Proteomes" id="UP000477849">
    <property type="component" value="Unassembled WGS sequence"/>
</dbReference>
<dbReference type="Pfam" id="PF09084">
    <property type="entry name" value="NMT1"/>
    <property type="match status" value="1"/>
</dbReference>
<accession>A0A6M1S619</accession>
<dbReference type="InterPro" id="IPR015168">
    <property type="entry name" value="SsuA/THI5"/>
</dbReference>
<dbReference type="PANTHER" id="PTHR30024:SF48">
    <property type="entry name" value="ABC TRANSPORTER SUBSTRATE-BINDING PROTEIN"/>
    <property type="match status" value="1"/>
</dbReference>
<comment type="caution">
    <text evidence="2">The sequence shown here is derived from an EMBL/GenBank/DDBJ whole genome shotgun (WGS) entry which is preliminary data.</text>
</comment>
<gene>
    <name evidence="2" type="ORF">G6N76_22215</name>
</gene>
<evidence type="ECO:0000313" key="2">
    <source>
        <dbReference type="EMBL" id="NGO66383.1"/>
    </source>
</evidence>
<dbReference type="Gene3D" id="3.40.190.10">
    <property type="entry name" value="Periplasmic binding protein-like II"/>
    <property type="match status" value="2"/>
</dbReference>
<protein>
    <submittedName>
        <fullName evidence="2">ABC transporter substrate-binding protein</fullName>
    </submittedName>
</protein>
<evidence type="ECO:0000259" key="1">
    <source>
        <dbReference type="Pfam" id="PF09084"/>
    </source>
</evidence>
<keyword evidence="3" id="KW-1185">Reference proteome</keyword>
<dbReference type="PANTHER" id="PTHR30024">
    <property type="entry name" value="ALIPHATIC SULFONATES-BINDING PROTEIN-RELATED"/>
    <property type="match status" value="1"/>
</dbReference>
<evidence type="ECO:0000313" key="3">
    <source>
        <dbReference type="Proteomes" id="UP000477849"/>
    </source>
</evidence>
<dbReference type="EMBL" id="JAAKZH010000011">
    <property type="protein sequence ID" value="NGO66383.1"/>
    <property type="molecule type" value="Genomic_DNA"/>
</dbReference>
<feature type="domain" description="SsuA/THI5-like" evidence="1">
    <location>
        <begin position="50"/>
        <end position="249"/>
    </location>
</feature>
<proteinExistence type="predicted"/>
<reference evidence="2 3" key="1">
    <citation type="submission" date="2020-02" db="EMBL/GenBank/DDBJ databases">
        <title>Genome sequence of the type strain CCBAU10050 of Rhizobium daejeonense.</title>
        <authorList>
            <person name="Gao J."/>
            <person name="Sun J."/>
        </authorList>
    </citation>
    <scope>NUCLEOTIDE SEQUENCE [LARGE SCALE GENOMIC DNA]</scope>
    <source>
        <strain evidence="2 3">CCBAU10050</strain>
    </source>
</reference>
<name>A0A6M1S619_9HYPH</name>
<sequence length="327" mass="34816">MKITTGILSGVLAGCLLAVGFTQAIAEELPKLRAAMLASGTVNWEITTIKANGFDRKNGFEMAVQDYADNGATRVAFEGGEADTMVADWIWVAYQRAAGKDYVFIPCSRAVGGLVVKDDSPVKALPDLAGLKIGIAGGPLDKSWLILRAYAKKKYDMDLAGGTEQVFAAPPLIFKSALSGETAAAVNFWHFLAKMKAKGMHDLVTVADAATELGLDPDTPLLGYVLKGDYVASHPEIAQGLYKASLAAKELLRTDDAAWEALRGQMNAADDKEFSALRDGYRAGIPSGKPIDEAAADRFLKIMAELGGEELVGKATSLPEGVFLRLE</sequence>
<dbReference type="AlphaFoldDB" id="A0A6M1S619"/>
<dbReference type="RefSeq" id="WP_163905863.1">
    <property type="nucleotide sequence ID" value="NZ_CP048427.1"/>
</dbReference>
<dbReference type="SUPFAM" id="SSF53850">
    <property type="entry name" value="Periplasmic binding protein-like II"/>
    <property type="match status" value="1"/>
</dbReference>
<organism evidence="2 3">
    <name type="scientific">Rhizobium daejeonense</name>
    <dbReference type="NCBI Taxonomy" id="240521"/>
    <lineage>
        <taxon>Bacteria</taxon>
        <taxon>Pseudomonadati</taxon>
        <taxon>Pseudomonadota</taxon>
        <taxon>Alphaproteobacteria</taxon>
        <taxon>Hyphomicrobiales</taxon>
        <taxon>Rhizobiaceae</taxon>
        <taxon>Rhizobium/Agrobacterium group</taxon>
        <taxon>Rhizobium</taxon>
    </lineage>
</organism>